<gene>
    <name evidence="3" type="primary">E4</name>
</gene>
<organism evidence="3 4">
    <name type="scientific">Pygmy chimpanzee papillomavirus type 1C</name>
    <name type="common">PCPV-1C</name>
    <dbReference type="NCBI Taxonomy" id="521527"/>
    <lineage>
        <taxon>Viruses</taxon>
        <taxon>Monodnaviria</taxon>
        <taxon>Shotokuvirae</taxon>
        <taxon>Cossaviricota</taxon>
        <taxon>Papovaviricetes</taxon>
        <taxon>Zurhausenvirales</taxon>
        <taxon>Papillomaviridae</taxon>
        <taxon>Firstpapillomavirinae</taxon>
        <taxon>Alphapapillomavirus</taxon>
        <taxon>Alphapapillomavirus 10</taxon>
    </lineage>
</organism>
<dbReference type="InterPro" id="IPR003861">
    <property type="entry name" value="Papilloma_E4"/>
</dbReference>
<dbReference type="Proteomes" id="UP000118373">
    <property type="component" value="Segment"/>
</dbReference>
<reference evidence="3 4" key="1">
    <citation type="submission" date="1997-08" db="EMBL/GenBank/DDBJ databases">
        <title>DNA sequence of a novel papillomavirus (CCPV1) from an outbreak of focal epithelial hyperplasia-like disease in a common chimpanzee (Pan troglodytes) colony.</title>
        <authorList>
            <person name="Scinicariello F."/>
            <person name="Soza I."/>
            <person name="Brasky K.M."/>
            <person name="Hilliard J.K."/>
        </authorList>
    </citation>
    <scope>NUCLEOTIDE SEQUENCE [LARGE SCALE GENOMIC DNA]</scope>
</reference>
<evidence type="ECO:0000256" key="2">
    <source>
        <dbReference type="ARBA" id="ARBA00022518"/>
    </source>
</evidence>
<keyword evidence="2" id="KW-0244">Early protein</keyword>
<dbReference type="Pfam" id="PF02711">
    <property type="entry name" value="Pap_E4"/>
    <property type="match status" value="1"/>
</dbReference>
<name>O37388_PCPVC</name>
<accession>O37388</accession>
<evidence type="ECO:0000313" key="3">
    <source>
        <dbReference type="EMBL" id="AAB71708.1"/>
    </source>
</evidence>
<comment type="similarity">
    <text evidence="1">Belongs to the papillomaviridae E4 protein family.</text>
</comment>
<dbReference type="EMBL" id="AF020905">
    <property type="protein sequence ID" value="AAB71708.1"/>
    <property type="molecule type" value="Genomic_DNA"/>
</dbReference>
<protein>
    <submittedName>
        <fullName evidence="3">E4</fullName>
    </submittedName>
</protein>
<sequence>MVKHCNGKYVLTAQLYVLLHLYLVLCKKYPMLGLLHTPPPLHRPPTQCRPVFQKNVCKRRLLNDNEDLHNLQEKPNTPATLCVTQTVQPLTVQTTTSTITVTAVTTDGTTVTVLVHL</sequence>
<evidence type="ECO:0000256" key="1">
    <source>
        <dbReference type="ARBA" id="ARBA00009551"/>
    </source>
</evidence>
<evidence type="ECO:0000313" key="4">
    <source>
        <dbReference type="Proteomes" id="UP000118373"/>
    </source>
</evidence>
<proteinExistence type="inferred from homology"/>
<organismHost>
    <name type="scientific">Pan paniscus</name>
    <name type="common">Pygmy chimpanzee</name>
    <name type="synonym">Bonobo</name>
    <dbReference type="NCBI Taxonomy" id="9597"/>
</organismHost>